<comment type="similarity">
    <text evidence="1">Belongs to the EcnA/EcnB lipoprotein family.</text>
</comment>
<evidence type="ECO:0000256" key="4">
    <source>
        <dbReference type="ARBA" id="ARBA00023136"/>
    </source>
</evidence>
<feature type="signal peptide" evidence="7">
    <location>
        <begin position="1"/>
        <end position="18"/>
    </location>
</feature>
<protein>
    <submittedName>
        <fullName evidence="8">Entericidin EcnAB</fullName>
    </submittedName>
</protein>
<keyword evidence="4" id="KW-0472">Membrane</keyword>
<name>A0A258FNU1_9CAUL</name>
<dbReference type="GO" id="GO:0009636">
    <property type="term" value="P:response to toxic substance"/>
    <property type="evidence" value="ECO:0007669"/>
    <property type="project" value="InterPro"/>
</dbReference>
<accession>A0A258FNU1</accession>
<dbReference type="EMBL" id="NCEB01000016">
    <property type="protein sequence ID" value="OYX33432.1"/>
    <property type="molecule type" value="Genomic_DNA"/>
</dbReference>
<dbReference type="Proteomes" id="UP000215595">
    <property type="component" value="Unassembled WGS sequence"/>
</dbReference>
<dbReference type="AlphaFoldDB" id="A0A258FNU1"/>
<evidence type="ECO:0000313" key="9">
    <source>
        <dbReference type="Proteomes" id="UP000215595"/>
    </source>
</evidence>
<keyword evidence="3 7" id="KW-0732">Signal</keyword>
<proteinExistence type="inferred from homology"/>
<dbReference type="GO" id="GO:0016020">
    <property type="term" value="C:membrane"/>
    <property type="evidence" value="ECO:0007669"/>
    <property type="project" value="InterPro"/>
</dbReference>
<evidence type="ECO:0000256" key="7">
    <source>
        <dbReference type="SAM" id="SignalP"/>
    </source>
</evidence>
<sequence>MRKVFVLFAAAAALTTAACNTVAGAGRDTQAVGSAVTEAANDAAD</sequence>
<evidence type="ECO:0000313" key="8">
    <source>
        <dbReference type="EMBL" id="OYX33432.1"/>
    </source>
</evidence>
<evidence type="ECO:0000256" key="1">
    <source>
        <dbReference type="ARBA" id="ARBA00010296"/>
    </source>
</evidence>
<keyword evidence="2" id="KW-1003">Cell membrane</keyword>
<keyword evidence="5" id="KW-0564">Palmitate</keyword>
<organism evidence="8 9">
    <name type="scientific">Brevundimonas subvibrioides</name>
    <dbReference type="NCBI Taxonomy" id="74313"/>
    <lineage>
        <taxon>Bacteria</taxon>
        <taxon>Pseudomonadati</taxon>
        <taxon>Pseudomonadota</taxon>
        <taxon>Alphaproteobacteria</taxon>
        <taxon>Caulobacterales</taxon>
        <taxon>Caulobacteraceae</taxon>
        <taxon>Brevundimonas</taxon>
    </lineage>
</organism>
<gene>
    <name evidence="8" type="ORF">B7Z01_08855</name>
</gene>
<comment type="caution">
    <text evidence="8">The sequence shown here is derived from an EMBL/GenBank/DDBJ whole genome shotgun (WGS) entry which is preliminary data.</text>
</comment>
<evidence type="ECO:0000256" key="6">
    <source>
        <dbReference type="ARBA" id="ARBA00023288"/>
    </source>
</evidence>
<evidence type="ECO:0000256" key="3">
    <source>
        <dbReference type="ARBA" id="ARBA00022729"/>
    </source>
</evidence>
<dbReference type="InterPro" id="IPR012556">
    <property type="entry name" value="Entericidin"/>
</dbReference>
<evidence type="ECO:0000256" key="2">
    <source>
        <dbReference type="ARBA" id="ARBA00022475"/>
    </source>
</evidence>
<reference evidence="8 9" key="1">
    <citation type="submission" date="2017-03" db="EMBL/GenBank/DDBJ databases">
        <title>Lifting the veil on microbial sulfur biogeochemistry in mining wastewaters.</title>
        <authorList>
            <person name="Kantor R.S."/>
            <person name="Colenbrander Nelson T."/>
            <person name="Marshall S."/>
            <person name="Bennett D."/>
            <person name="Apte S."/>
            <person name="Camacho D."/>
            <person name="Thomas B.C."/>
            <person name="Warren L.A."/>
            <person name="Banfield J.F."/>
        </authorList>
    </citation>
    <scope>NUCLEOTIDE SEQUENCE [LARGE SCALE GENOMIC DNA]</scope>
    <source>
        <strain evidence="8">32-69-9</strain>
    </source>
</reference>
<feature type="chain" id="PRO_5012423529" evidence="7">
    <location>
        <begin position="19"/>
        <end position="45"/>
    </location>
</feature>
<keyword evidence="6" id="KW-0449">Lipoprotein</keyword>
<evidence type="ECO:0000256" key="5">
    <source>
        <dbReference type="ARBA" id="ARBA00023139"/>
    </source>
</evidence>
<dbReference type="Pfam" id="PF08085">
    <property type="entry name" value="Entericidin"/>
    <property type="match status" value="1"/>
</dbReference>
<dbReference type="PROSITE" id="PS51257">
    <property type="entry name" value="PROKAR_LIPOPROTEIN"/>
    <property type="match status" value="1"/>
</dbReference>